<dbReference type="PROSITE" id="PS51892">
    <property type="entry name" value="SUBTILASE"/>
    <property type="match status" value="1"/>
</dbReference>
<dbReference type="EMBL" id="CAFBPN010000054">
    <property type="protein sequence ID" value="CAB5023828.1"/>
    <property type="molecule type" value="Genomic_DNA"/>
</dbReference>
<sequence length="701" mass="73369">MQKLSRYVIVTILSLVFGVSVVPAPMANAAVQKRAYIVTVHHRSDIDEVVAVSRNLGAKRFNIFRYALGGFATDLSETAANALRRDVRVKRVTQNVAVRKRDIPPVQLGAPYQLDRIDQKALPLDDRFNSPATGEGVQIYMIDTGVRATHIDLAGRVIAGADVVGGDESGTPSSPTSDCDGHGTHTAASAAGTTFGVAKKATIIAVRVLNCDGDGDVEGVVAGIDWVLHHHRSGVLAVANLSLGVNADENSLPMDDAVRDLYEDGIVPVVAAGNDGKDACETSPGHLPEALNVGAVNSQDDRFNNGTVGSNYGPCLDLFAPGVRVLSAGSDSDTETHYETGTSMASPLVAGYAALLAQQFPYACPVSIEDAIKARATANVVKNAGTGSPNLLLNVADVSAVGVAIPGTPNALVSTPKNEGLVVSWDPGCSGGASSGTNTIQVSVSGAKSPFRTIKINDAAGQVVLKGLENSKKYVARVRRQTANGSSDWSVPSLAMNPKPLSSGQKVLLNTLARSTEATIGGQWLVSAESSEVCRVTANAARMYFMRKGSCGVAVQPQYTNVPFTRTFAVGEADAPINSGRGERLVYSRSSRRLFAIDASNVVQRSVAVVAPEVAPALGNFSLAILNNGLLLEAQSNAGKVAASIASIPTQCDAAGVCVNIYGPESYGSSQLQALGIYLPAEDLRWFARWGESVKTFVIIR</sequence>
<dbReference type="InterPro" id="IPR003961">
    <property type="entry name" value="FN3_dom"/>
</dbReference>
<dbReference type="SUPFAM" id="SSF49265">
    <property type="entry name" value="Fibronectin type III"/>
    <property type="match status" value="1"/>
</dbReference>
<dbReference type="FunFam" id="3.40.50.200:FF:000014">
    <property type="entry name" value="Proteinase K"/>
    <property type="match status" value="1"/>
</dbReference>
<dbReference type="PROSITE" id="PS00138">
    <property type="entry name" value="SUBTILASE_SER"/>
    <property type="match status" value="1"/>
</dbReference>
<evidence type="ECO:0000256" key="4">
    <source>
        <dbReference type="ARBA" id="ARBA00022825"/>
    </source>
</evidence>
<feature type="region of interest" description="Disordered" evidence="5">
    <location>
        <begin position="164"/>
        <end position="185"/>
    </location>
</feature>
<dbReference type="PRINTS" id="PR00723">
    <property type="entry name" value="SUBTILISIN"/>
</dbReference>
<gene>
    <name evidence="7" type="ORF">UFOPK4098_01015</name>
</gene>
<keyword evidence="3" id="KW-0378">Hydrolase</keyword>
<dbReference type="CDD" id="cd04077">
    <property type="entry name" value="Peptidases_S8_PCSK9_ProteinaseK_like"/>
    <property type="match status" value="1"/>
</dbReference>
<dbReference type="InterPro" id="IPR023828">
    <property type="entry name" value="Peptidase_S8_Ser-AS"/>
</dbReference>
<name>A0A6J7R514_9ZZZZ</name>
<dbReference type="InterPro" id="IPR036116">
    <property type="entry name" value="FN3_sf"/>
</dbReference>
<dbReference type="PROSITE" id="PS50853">
    <property type="entry name" value="FN3"/>
    <property type="match status" value="1"/>
</dbReference>
<evidence type="ECO:0000256" key="2">
    <source>
        <dbReference type="ARBA" id="ARBA00022670"/>
    </source>
</evidence>
<dbReference type="InterPro" id="IPR023827">
    <property type="entry name" value="Peptidase_S8_Asp-AS"/>
</dbReference>
<accession>A0A6J7R514</accession>
<dbReference type="PROSITE" id="PS00136">
    <property type="entry name" value="SUBTILASE_ASP"/>
    <property type="match status" value="1"/>
</dbReference>
<dbReference type="InterPro" id="IPR015500">
    <property type="entry name" value="Peptidase_S8_subtilisin-rel"/>
</dbReference>
<dbReference type="Pfam" id="PF00082">
    <property type="entry name" value="Peptidase_S8"/>
    <property type="match status" value="1"/>
</dbReference>
<dbReference type="PANTHER" id="PTHR43806">
    <property type="entry name" value="PEPTIDASE S8"/>
    <property type="match status" value="1"/>
</dbReference>
<evidence type="ECO:0000256" key="3">
    <source>
        <dbReference type="ARBA" id="ARBA00022801"/>
    </source>
</evidence>
<keyword evidence="4" id="KW-0720">Serine protease</keyword>
<dbReference type="InterPro" id="IPR050131">
    <property type="entry name" value="Peptidase_S8_subtilisin-like"/>
</dbReference>
<evidence type="ECO:0000259" key="6">
    <source>
        <dbReference type="PROSITE" id="PS50853"/>
    </source>
</evidence>
<organism evidence="7">
    <name type="scientific">freshwater metagenome</name>
    <dbReference type="NCBI Taxonomy" id="449393"/>
    <lineage>
        <taxon>unclassified sequences</taxon>
        <taxon>metagenomes</taxon>
        <taxon>ecological metagenomes</taxon>
    </lineage>
</organism>
<dbReference type="CDD" id="cd00063">
    <property type="entry name" value="FN3"/>
    <property type="match status" value="1"/>
</dbReference>
<proteinExistence type="inferred from homology"/>
<comment type="similarity">
    <text evidence="1">Belongs to the peptidase S8 family.</text>
</comment>
<dbReference type="SUPFAM" id="SSF52743">
    <property type="entry name" value="Subtilisin-like"/>
    <property type="match status" value="1"/>
</dbReference>
<keyword evidence="2" id="KW-0645">Protease</keyword>
<dbReference type="AlphaFoldDB" id="A0A6J7R514"/>
<evidence type="ECO:0000256" key="5">
    <source>
        <dbReference type="SAM" id="MobiDB-lite"/>
    </source>
</evidence>
<dbReference type="Gene3D" id="3.40.50.200">
    <property type="entry name" value="Peptidase S8/S53 domain"/>
    <property type="match status" value="1"/>
</dbReference>
<dbReference type="Gene3D" id="2.60.40.10">
    <property type="entry name" value="Immunoglobulins"/>
    <property type="match status" value="1"/>
</dbReference>
<dbReference type="InterPro" id="IPR036852">
    <property type="entry name" value="Peptidase_S8/S53_dom_sf"/>
</dbReference>
<protein>
    <submittedName>
        <fullName evidence="7">Unannotated protein</fullName>
    </submittedName>
</protein>
<reference evidence="7" key="1">
    <citation type="submission" date="2020-05" db="EMBL/GenBank/DDBJ databases">
        <authorList>
            <person name="Chiriac C."/>
            <person name="Salcher M."/>
            <person name="Ghai R."/>
            <person name="Kavagutti S V."/>
        </authorList>
    </citation>
    <scope>NUCLEOTIDE SEQUENCE</scope>
</reference>
<evidence type="ECO:0000313" key="7">
    <source>
        <dbReference type="EMBL" id="CAB5023828.1"/>
    </source>
</evidence>
<dbReference type="InterPro" id="IPR034193">
    <property type="entry name" value="PCSK9_ProteinaseK-like"/>
</dbReference>
<dbReference type="GO" id="GO:0006508">
    <property type="term" value="P:proteolysis"/>
    <property type="evidence" value="ECO:0007669"/>
    <property type="project" value="UniProtKB-KW"/>
</dbReference>
<dbReference type="PANTHER" id="PTHR43806:SF11">
    <property type="entry name" value="CEREVISIN-RELATED"/>
    <property type="match status" value="1"/>
</dbReference>
<dbReference type="GO" id="GO:0004252">
    <property type="term" value="F:serine-type endopeptidase activity"/>
    <property type="evidence" value="ECO:0007669"/>
    <property type="project" value="InterPro"/>
</dbReference>
<dbReference type="InterPro" id="IPR013783">
    <property type="entry name" value="Ig-like_fold"/>
</dbReference>
<evidence type="ECO:0000256" key="1">
    <source>
        <dbReference type="ARBA" id="ARBA00011073"/>
    </source>
</evidence>
<dbReference type="InterPro" id="IPR000209">
    <property type="entry name" value="Peptidase_S8/S53_dom"/>
</dbReference>
<feature type="domain" description="Fibronectin type-III" evidence="6">
    <location>
        <begin position="405"/>
        <end position="500"/>
    </location>
</feature>
<dbReference type="GO" id="GO:0005615">
    <property type="term" value="C:extracellular space"/>
    <property type="evidence" value="ECO:0007669"/>
    <property type="project" value="TreeGrafter"/>
</dbReference>